<dbReference type="InterPro" id="IPR058163">
    <property type="entry name" value="LysR-type_TF_proteobact-type"/>
</dbReference>
<comment type="similarity">
    <text evidence="1">Belongs to the LysR transcriptional regulatory family.</text>
</comment>
<dbReference type="Gene3D" id="3.40.190.10">
    <property type="entry name" value="Periplasmic binding protein-like II"/>
    <property type="match status" value="2"/>
</dbReference>
<protein>
    <submittedName>
        <fullName evidence="7">LysR substrate-binding domain-containing protein</fullName>
    </submittedName>
</protein>
<keyword evidence="3" id="KW-0238">DNA-binding</keyword>
<evidence type="ECO:0000256" key="1">
    <source>
        <dbReference type="ARBA" id="ARBA00009437"/>
    </source>
</evidence>
<dbReference type="PANTHER" id="PTHR30537">
    <property type="entry name" value="HTH-TYPE TRANSCRIPTIONAL REGULATOR"/>
    <property type="match status" value="1"/>
</dbReference>
<accession>A0ABU6CZW3</accession>
<keyword evidence="4" id="KW-0804">Transcription</keyword>
<dbReference type="Proteomes" id="UP001308005">
    <property type="component" value="Unassembled WGS sequence"/>
</dbReference>
<dbReference type="EMBL" id="JAYMYJ010000130">
    <property type="protein sequence ID" value="MEB4592325.1"/>
    <property type="molecule type" value="Genomic_DNA"/>
</dbReference>
<dbReference type="CDD" id="cd08432">
    <property type="entry name" value="PBP2_GcdR_TrpI_HvrB_AmpR_like"/>
    <property type="match status" value="1"/>
</dbReference>
<evidence type="ECO:0000259" key="6">
    <source>
        <dbReference type="PROSITE" id="PS50931"/>
    </source>
</evidence>
<dbReference type="SUPFAM" id="SSF46785">
    <property type="entry name" value="Winged helix' DNA-binding domain"/>
    <property type="match status" value="1"/>
</dbReference>
<evidence type="ECO:0000256" key="5">
    <source>
        <dbReference type="SAM" id="SignalP"/>
    </source>
</evidence>
<dbReference type="PRINTS" id="PR00039">
    <property type="entry name" value="HTHLYSR"/>
</dbReference>
<feature type="chain" id="PRO_5047534754" evidence="5">
    <location>
        <begin position="26"/>
        <end position="297"/>
    </location>
</feature>
<dbReference type="PANTHER" id="PTHR30537:SF74">
    <property type="entry name" value="HTH-TYPE TRANSCRIPTIONAL REGULATOR TRPI"/>
    <property type="match status" value="1"/>
</dbReference>
<name>A0ABU6CZW3_9GAMM</name>
<keyword evidence="8" id="KW-1185">Reference proteome</keyword>
<keyword evidence="5" id="KW-0732">Signal</keyword>
<comment type="caution">
    <text evidence="7">The sequence shown here is derived from an EMBL/GenBank/DDBJ whole genome shotgun (WGS) entry which is preliminary data.</text>
</comment>
<proteinExistence type="inferred from homology"/>
<dbReference type="Pfam" id="PF03466">
    <property type="entry name" value="LysR_substrate"/>
    <property type="match status" value="1"/>
</dbReference>
<dbReference type="InterPro" id="IPR036390">
    <property type="entry name" value="WH_DNA-bd_sf"/>
</dbReference>
<evidence type="ECO:0000256" key="4">
    <source>
        <dbReference type="ARBA" id="ARBA00023163"/>
    </source>
</evidence>
<keyword evidence="2" id="KW-0805">Transcription regulation</keyword>
<sequence>MNRYPPLKALLAFDAAMSTNSFSLAAEALCVTPGAVGQQIQKLEEWLGVPLFTRQVRQILPTEEAKAYWQKIQPALAQIADASQKLRDSSSRAVWLSMPPSFATKWFTARMAQLLTQHPGIELHLNVTPLTVDFERESIDLAIRYFDGQTANLDATLLFGDEARVYGSPEYIASLGLHAPHDLLRATLLATTIHPEWERWLQQFGELAEGQVAGIPRIHFDQALMAIEAARLGQGMVMTSRVLVESELAAGTLVEPFAACCLPTANGYYVVHHHKLALRPVAMRVKHWLIGAAKCEP</sequence>
<feature type="domain" description="HTH lysR-type" evidence="6">
    <location>
        <begin position="5"/>
        <end position="62"/>
    </location>
</feature>
<dbReference type="Pfam" id="PF00126">
    <property type="entry name" value="HTH_1"/>
    <property type="match status" value="1"/>
</dbReference>
<reference evidence="8" key="1">
    <citation type="submission" date="2023-07" db="EMBL/GenBank/DDBJ databases">
        <title>The carbon used by Thiothrix.</title>
        <authorList>
            <person name="Chen L."/>
        </authorList>
    </citation>
    <scope>NUCLEOTIDE SEQUENCE [LARGE SCALE GENOMIC DNA]</scope>
</reference>
<dbReference type="SUPFAM" id="SSF53850">
    <property type="entry name" value="Periplasmic binding protein-like II"/>
    <property type="match status" value="1"/>
</dbReference>
<dbReference type="InterPro" id="IPR000847">
    <property type="entry name" value="LysR_HTH_N"/>
</dbReference>
<dbReference type="PROSITE" id="PS50931">
    <property type="entry name" value="HTH_LYSR"/>
    <property type="match status" value="1"/>
</dbReference>
<dbReference type="Gene3D" id="1.10.10.10">
    <property type="entry name" value="Winged helix-like DNA-binding domain superfamily/Winged helix DNA-binding domain"/>
    <property type="match status" value="1"/>
</dbReference>
<dbReference type="RefSeq" id="WP_324696550.1">
    <property type="nucleotide sequence ID" value="NZ_JAYMYJ010000130.1"/>
</dbReference>
<dbReference type="InterPro" id="IPR005119">
    <property type="entry name" value="LysR_subst-bd"/>
</dbReference>
<evidence type="ECO:0000313" key="7">
    <source>
        <dbReference type="EMBL" id="MEB4592325.1"/>
    </source>
</evidence>
<evidence type="ECO:0000256" key="3">
    <source>
        <dbReference type="ARBA" id="ARBA00023125"/>
    </source>
</evidence>
<evidence type="ECO:0000256" key="2">
    <source>
        <dbReference type="ARBA" id="ARBA00023015"/>
    </source>
</evidence>
<dbReference type="InterPro" id="IPR036388">
    <property type="entry name" value="WH-like_DNA-bd_sf"/>
</dbReference>
<organism evidence="7 8">
    <name type="scientific">Candidatus Thiothrix phosphatis</name>
    <dbReference type="NCBI Taxonomy" id="3112415"/>
    <lineage>
        <taxon>Bacteria</taxon>
        <taxon>Pseudomonadati</taxon>
        <taxon>Pseudomonadota</taxon>
        <taxon>Gammaproteobacteria</taxon>
        <taxon>Thiotrichales</taxon>
        <taxon>Thiotrichaceae</taxon>
        <taxon>Thiothrix</taxon>
    </lineage>
</organism>
<gene>
    <name evidence="7" type="ORF">VSS37_15160</name>
</gene>
<evidence type="ECO:0000313" key="8">
    <source>
        <dbReference type="Proteomes" id="UP001308005"/>
    </source>
</evidence>
<feature type="signal peptide" evidence="5">
    <location>
        <begin position="1"/>
        <end position="25"/>
    </location>
</feature>